<dbReference type="Pfam" id="PF00109">
    <property type="entry name" value="ketoacyl-synt"/>
    <property type="match status" value="1"/>
</dbReference>
<dbReference type="InterPro" id="IPR014030">
    <property type="entry name" value="Ketoacyl_synth_N"/>
</dbReference>
<evidence type="ECO:0000256" key="4">
    <source>
        <dbReference type="RuleBase" id="RU003694"/>
    </source>
</evidence>
<organism evidence="6 7">
    <name type="scientific">Cytospora mali</name>
    <name type="common">Apple Valsa canker fungus</name>
    <name type="synonym">Valsa mali</name>
    <dbReference type="NCBI Taxonomy" id="578113"/>
    <lineage>
        <taxon>Eukaryota</taxon>
        <taxon>Fungi</taxon>
        <taxon>Dikarya</taxon>
        <taxon>Ascomycota</taxon>
        <taxon>Pezizomycotina</taxon>
        <taxon>Sordariomycetes</taxon>
        <taxon>Sordariomycetidae</taxon>
        <taxon>Diaporthales</taxon>
        <taxon>Cytosporaceae</taxon>
        <taxon>Cytospora</taxon>
    </lineage>
</organism>
<keyword evidence="3 4" id="KW-0808">Transferase</keyword>
<dbReference type="AlphaFoldDB" id="A0A194VJ58"/>
<dbReference type="PANTHER" id="PTHR43775">
    <property type="entry name" value="FATTY ACID SYNTHASE"/>
    <property type="match status" value="1"/>
</dbReference>
<reference evidence="6" key="1">
    <citation type="submission" date="2014-12" db="EMBL/GenBank/DDBJ databases">
        <title>Genome Sequence of Valsa Canker Pathogens Uncovers a Specific Adaption of Colonization on Woody Bark.</title>
        <authorList>
            <person name="Yin Z."/>
            <person name="Liu H."/>
            <person name="Gao X."/>
            <person name="Li Z."/>
            <person name="Song N."/>
            <person name="Ke X."/>
            <person name="Dai Q."/>
            <person name="Wu Y."/>
            <person name="Sun Y."/>
            <person name="Xu J.-R."/>
            <person name="Kang Z.K."/>
            <person name="Wang L."/>
            <person name="Huang L."/>
        </authorList>
    </citation>
    <scope>NUCLEOTIDE SEQUENCE [LARGE SCALE GENOMIC DNA]</scope>
    <source>
        <strain evidence="6">03-8</strain>
    </source>
</reference>
<dbReference type="EMBL" id="KN796115">
    <property type="protein sequence ID" value="KUI63915.1"/>
    <property type="molecule type" value="Genomic_DNA"/>
</dbReference>
<name>A0A194VJ58_CYTMA</name>
<evidence type="ECO:0000313" key="6">
    <source>
        <dbReference type="EMBL" id="KUI63915.1"/>
    </source>
</evidence>
<dbReference type="InterPro" id="IPR016039">
    <property type="entry name" value="Thiolase-like"/>
</dbReference>
<dbReference type="PANTHER" id="PTHR43775:SF20">
    <property type="entry name" value="HYBRID PKS-NRPS SYNTHETASE APDA"/>
    <property type="match status" value="1"/>
</dbReference>
<accession>A0A194VJ58</accession>
<dbReference type="InterPro" id="IPR050091">
    <property type="entry name" value="PKS_NRPS_Biosynth_Enz"/>
</dbReference>
<dbReference type="GO" id="GO:0044550">
    <property type="term" value="P:secondary metabolite biosynthetic process"/>
    <property type="evidence" value="ECO:0007669"/>
    <property type="project" value="TreeGrafter"/>
</dbReference>
<dbReference type="Pfam" id="PF02801">
    <property type="entry name" value="Ketoacyl-synt_C"/>
    <property type="match status" value="1"/>
</dbReference>
<dbReference type="Gene3D" id="3.40.47.10">
    <property type="match status" value="1"/>
</dbReference>
<dbReference type="GO" id="GO:0006633">
    <property type="term" value="P:fatty acid biosynthetic process"/>
    <property type="evidence" value="ECO:0007669"/>
    <property type="project" value="TreeGrafter"/>
</dbReference>
<evidence type="ECO:0000313" key="7">
    <source>
        <dbReference type="Proteomes" id="UP000078559"/>
    </source>
</evidence>
<keyword evidence="2" id="KW-0597">Phosphoprotein</keyword>
<dbReference type="InterPro" id="IPR014031">
    <property type="entry name" value="Ketoacyl_synth_C"/>
</dbReference>
<gene>
    <name evidence="6" type="ORF">VM1G_12032</name>
</gene>
<protein>
    <submittedName>
        <fullName evidence="6">Polyketide synthase-nonribosomal peptide synthetase</fullName>
    </submittedName>
</protein>
<evidence type="ECO:0000256" key="1">
    <source>
        <dbReference type="ARBA" id="ARBA00022450"/>
    </source>
</evidence>
<dbReference type="SUPFAM" id="SSF53901">
    <property type="entry name" value="Thiolase-like"/>
    <property type="match status" value="1"/>
</dbReference>
<dbReference type="SMR" id="A0A194VJ58"/>
<dbReference type="OrthoDB" id="329835at2759"/>
<comment type="similarity">
    <text evidence="4">Belongs to the thiolase-like superfamily. Beta-ketoacyl-ACP synthases family.</text>
</comment>
<proteinExistence type="inferred from homology"/>
<evidence type="ECO:0000256" key="3">
    <source>
        <dbReference type="ARBA" id="ARBA00022679"/>
    </source>
</evidence>
<dbReference type="InterPro" id="IPR020841">
    <property type="entry name" value="PKS_Beta-ketoAc_synthase_dom"/>
</dbReference>
<evidence type="ECO:0000259" key="5">
    <source>
        <dbReference type="PROSITE" id="PS52004"/>
    </source>
</evidence>
<keyword evidence="7" id="KW-1185">Reference proteome</keyword>
<evidence type="ECO:0000256" key="2">
    <source>
        <dbReference type="ARBA" id="ARBA00022553"/>
    </source>
</evidence>
<dbReference type="PROSITE" id="PS52004">
    <property type="entry name" value="KS3_2"/>
    <property type="match status" value="1"/>
</dbReference>
<sequence>MWDNHADGYARGEGFGAVILKTLSQAEADGDRIEYVIRETGVNQDGRTMGIIIPNTESQIALIREVYKRAGLDVSDPLDKPQYFKAHGTGTPAGDP</sequence>
<feature type="domain" description="Ketosynthase family 3 (KS3)" evidence="5">
    <location>
        <begin position="1"/>
        <end position="96"/>
    </location>
</feature>
<dbReference type="Proteomes" id="UP000078559">
    <property type="component" value="Unassembled WGS sequence"/>
</dbReference>
<keyword evidence="1" id="KW-0596">Phosphopantetheine</keyword>
<dbReference type="GO" id="GO:0004312">
    <property type="term" value="F:fatty acid synthase activity"/>
    <property type="evidence" value="ECO:0007669"/>
    <property type="project" value="TreeGrafter"/>
</dbReference>